<name>M4C2E4_HYAAE</name>
<dbReference type="Proteomes" id="UP000011713">
    <property type="component" value="Unassembled WGS sequence"/>
</dbReference>
<evidence type="ECO:0000313" key="2">
    <source>
        <dbReference type="EnsemblProtists" id="HpaP813259"/>
    </source>
</evidence>
<dbReference type="VEuPathDB" id="FungiDB:HpaG813259"/>
<reference evidence="2" key="2">
    <citation type="submission" date="2015-06" db="UniProtKB">
        <authorList>
            <consortium name="EnsemblProtists"/>
        </authorList>
    </citation>
    <scope>IDENTIFICATION</scope>
    <source>
        <strain evidence="2">Emoy2</strain>
    </source>
</reference>
<evidence type="ECO:0000256" key="1">
    <source>
        <dbReference type="SAM" id="MobiDB-lite"/>
    </source>
</evidence>
<dbReference type="EnsemblProtists" id="HpaT813259">
    <property type="protein sequence ID" value="HpaP813259"/>
    <property type="gene ID" value="HpaG813259"/>
</dbReference>
<organism evidence="2 3">
    <name type="scientific">Hyaloperonospora arabidopsidis (strain Emoy2)</name>
    <name type="common">Downy mildew agent</name>
    <name type="synonym">Peronospora arabidopsidis</name>
    <dbReference type="NCBI Taxonomy" id="559515"/>
    <lineage>
        <taxon>Eukaryota</taxon>
        <taxon>Sar</taxon>
        <taxon>Stramenopiles</taxon>
        <taxon>Oomycota</taxon>
        <taxon>Peronosporomycetes</taxon>
        <taxon>Peronosporales</taxon>
        <taxon>Peronosporaceae</taxon>
        <taxon>Hyaloperonospora</taxon>
    </lineage>
</organism>
<proteinExistence type="predicted"/>
<dbReference type="AlphaFoldDB" id="M4C2E4"/>
<protein>
    <submittedName>
        <fullName evidence="2">Uncharacterized protein</fullName>
    </submittedName>
</protein>
<dbReference type="InParanoid" id="M4C2E4"/>
<evidence type="ECO:0000313" key="3">
    <source>
        <dbReference type="Proteomes" id="UP000011713"/>
    </source>
</evidence>
<feature type="region of interest" description="Disordered" evidence="1">
    <location>
        <begin position="1"/>
        <end position="25"/>
    </location>
</feature>
<keyword evidence="3" id="KW-1185">Reference proteome</keyword>
<accession>M4C2E4</accession>
<reference evidence="3" key="1">
    <citation type="journal article" date="2010" name="Science">
        <title>Signatures of adaptation to obligate biotrophy in the Hyaloperonospora arabidopsidis genome.</title>
        <authorList>
            <person name="Baxter L."/>
            <person name="Tripathy S."/>
            <person name="Ishaque N."/>
            <person name="Boot N."/>
            <person name="Cabral A."/>
            <person name="Kemen E."/>
            <person name="Thines M."/>
            <person name="Ah-Fong A."/>
            <person name="Anderson R."/>
            <person name="Badejoko W."/>
            <person name="Bittner-Eddy P."/>
            <person name="Boore J.L."/>
            <person name="Chibucos M.C."/>
            <person name="Coates M."/>
            <person name="Dehal P."/>
            <person name="Delehaunty K."/>
            <person name="Dong S."/>
            <person name="Downton P."/>
            <person name="Dumas B."/>
            <person name="Fabro G."/>
            <person name="Fronick C."/>
            <person name="Fuerstenberg S.I."/>
            <person name="Fulton L."/>
            <person name="Gaulin E."/>
            <person name="Govers F."/>
            <person name="Hughes L."/>
            <person name="Humphray S."/>
            <person name="Jiang R.H."/>
            <person name="Judelson H."/>
            <person name="Kamoun S."/>
            <person name="Kyung K."/>
            <person name="Meijer H."/>
            <person name="Minx P."/>
            <person name="Morris P."/>
            <person name="Nelson J."/>
            <person name="Phuntumart V."/>
            <person name="Qutob D."/>
            <person name="Rehmany A."/>
            <person name="Rougon-Cardoso A."/>
            <person name="Ryden P."/>
            <person name="Torto-Alalibo T."/>
            <person name="Studholme D."/>
            <person name="Wang Y."/>
            <person name="Win J."/>
            <person name="Wood J."/>
            <person name="Clifton S.W."/>
            <person name="Rogers J."/>
            <person name="Van den Ackerveken G."/>
            <person name="Jones J.D."/>
            <person name="McDowell J.M."/>
            <person name="Beynon J."/>
            <person name="Tyler B.M."/>
        </authorList>
    </citation>
    <scope>NUCLEOTIDE SEQUENCE [LARGE SCALE GENOMIC DNA]</scope>
    <source>
        <strain evidence="3">Emoy2</strain>
    </source>
</reference>
<dbReference type="EMBL" id="JH598125">
    <property type="status" value="NOT_ANNOTATED_CDS"/>
    <property type="molecule type" value="Genomic_DNA"/>
</dbReference>
<sequence length="56" mass="6132">MDPGLHSDQVTAAPGGPRRPSRAGAQMLAQRAISQRAIDQRAIAGYIRYLLSTRRQ</sequence>
<dbReference type="HOGENOM" id="CLU_3018382_0_0_1"/>